<sequence length="961" mass="106863">DVVGAMLADASFHEEVANKINQVRSSSEKLPDVEELVEKLIQVRNLSSYIKILYVVKASKSSYEATIRNLLFLMPQCKQKFVVECQALSGAGPECLNVRRLQSAFTAPKRDLPSKRRGRRLEDQMNGRDTNPPEASESIPNEVLITLLPPLPQTSSEQPSLRSLSRLETPDFTQEQGATEAKNERNVHTGSSLDFDTVLNAATIPQEGVSVLPSFSQKIESSPTQKELTLPSENVTTAKLENIKINACDVVLIPEIDNAQMPCLTTNQPKESTDLKRVKVTSKKDQDFPVISIDTQDTLFKNLTNQLQGNEISLSSLFKVQGTSGPPDKQDKSSFGRKEQNSHSGTILQLFCNSVAYIKLANPLSDFWASIDMAMIEANKQIELDPAGLYQREDSPKSLLRNEKEKSSEGDDERDSQSLIIEPKIADQKSASVHLLLPKNTVESHQPKEVLAKKNFRRIVPVLVKKPTSHVRTLHFDDSPLKGTTENEKEDQFPGDKSASVPSVTSETVKKTWDEGLRSLVKIPEEELVSSAARKKRKKKPFSTKHKLEAKNKKQDNIIKKSNKKQKAISKKMRNSYDANVSISENDEKKSKKITDSTIRFAQQIEDSLQTPLKQDDELKCSEELNGEEGGSKCDVSCASSGEIEVIRNCDNVSVVAVEESVQPKLPLLVEDKVACSSHSKLCNAAELVHRVFALNSIAKEKLMDSASSVRITEPKQSRSLPMNVENQPTLSEPLVNREKVNSDCLTLVKHTFDPSDFKTPSKDSNDSIPATPGKYTFSSESSSPFQLSLTKGFSYLPLSSESPFLEGPPATPRLLQESLDSKGAMGCTLNTPRLSELKHDTFARNISPTQVLLSNYYLSSSDKNIDNGSELNLLRNESLDSAENALINIGSELEKDTPMNGRSEFIFSKNDKSEGLEKLVQNSQAKHGVEKKKLFLPQELDRMNRYNLQKILSYIKSKKI</sequence>
<organism evidence="2 3">
    <name type="scientific">Artemia franciscana</name>
    <name type="common">Brine shrimp</name>
    <name type="synonym">Artemia sanfranciscana</name>
    <dbReference type="NCBI Taxonomy" id="6661"/>
    <lineage>
        <taxon>Eukaryota</taxon>
        <taxon>Metazoa</taxon>
        <taxon>Ecdysozoa</taxon>
        <taxon>Arthropoda</taxon>
        <taxon>Crustacea</taxon>
        <taxon>Branchiopoda</taxon>
        <taxon>Anostraca</taxon>
        <taxon>Artemiidae</taxon>
        <taxon>Artemia</taxon>
    </lineage>
</organism>
<evidence type="ECO:0000313" key="3">
    <source>
        <dbReference type="Proteomes" id="UP001187531"/>
    </source>
</evidence>
<protein>
    <submittedName>
        <fullName evidence="2">Uncharacterized protein</fullName>
    </submittedName>
</protein>
<feature type="compositionally biased region" description="Basic and acidic residues" evidence="1">
    <location>
        <begin position="474"/>
        <end position="494"/>
    </location>
</feature>
<feature type="compositionally biased region" description="Basic and acidic residues" evidence="1">
    <location>
        <begin position="756"/>
        <end position="766"/>
    </location>
</feature>
<evidence type="ECO:0000256" key="1">
    <source>
        <dbReference type="SAM" id="MobiDB-lite"/>
    </source>
</evidence>
<feature type="compositionally biased region" description="Basic and acidic residues" evidence="1">
    <location>
        <begin position="391"/>
        <end position="409"/>
    </location>
</feature>
<feature type="region of interest" description="Disordered" evidence="1">
    <location>
        <begin position="474"/>
        <end position="505"/>
    </location>
</feature>
<keyword evidence="3" id="KW-1185">Reference proteome</keyword>
<evidence type="ECO:0000313" key="2">
    <source>
        <dbReference type="EMBL" id="KAK2708958.1"/>
    </source>
</evidence>
<feature type="compositionally biased region" description="Polar residues" evidence="1">
    <location>
        <begin position="153"/>
        <end position="163"/>
    </location>
</feature>
<dbReference type="Proteomes" id="UP001187531">
    <property type="component" value="Unassembled WGS sequence"/>
</dbReference>
<name>A0AA88KVS1_ARTSF</name>
<feature type="region of interest" description="Disordered" evidence="1">
    <location>
        <begin position="756"/>
        <end position="784"/>
    </location>
</feature>
<feature type="compositionally biased region" description="Basic residues" evidence="1">
    <location>
        <begin position="533"/>
        <end position="545"/>
    </location>
</feature>
<gene>
    <name evidence="2" type="ORF">QYM36_014549</name>
</gene>
<comment type="caution">
    <text evidence="2">The sequence shown here is derived from an EMBL/GenBank/DDBJ whole genome shotgun (WGS) entry which is preliminary data.</text>
</comment>
<feature type="region of interest" description="Disordered" evidence="1">
    <location>
        <begin position="387"/>
        <end position="417"/>
    </location>
</feature>
<dbReference type="AlphaFoldDB" id="A0AA88KVS1"/>
<accession>A0AA88KVS1</accession>
<feature type="region of interest" description="Disordered" evidence="1">
    <location>
        <begin position="319"/>
        <end position="340"/>
    </location>
</feature>
<feature type="non-terminal residue" evidence="2">
    <location>
        <position position="961"/>
    </location>
</feature>
<feature type="region of interest" description="Disordered" evidence="1">
    <location>
        <begin position="530"/>
        <end position="554"/>
    </location>
</feature>
<feature type="compositionally biased region" description="Basic and acidic residues" evidence="1">
    <location>
        <begin position="108"/>
        <end position="126"/>
    </location>
</feature>
<feature type="compositionally biased region" description="Basic and acidic residues" evidence="1">
    <location>
        <begin position="328"/>
        <end position="340"/>
    </location>
</feature>
<proteinExistence type="predicted"/>
<dbReference type="EMBL" id="JAVRJZ010000018">
    <property type="protein sequence ID" value="KAK2708958.1"/>
    <property type="molecule type" value="Genomic_DNA"/>
</dbReference>
<feature type="region of interest" description="Disordered" evidence="1">
    <location>
        <begin position="107"/>
        <end position="189"/>
    </location>
</feature>
<reference evidence="2" key="1">
    <citation type="submission" date="2023-07" db="EMBL/GenBank/DDBJ databases">
        <title>Chromosome-level genome assembly of Artemia franciscana.</title>
        <authorList>
            <person name="Jo E."/>
        </authorList>
    </citation>
    <scope>NUCLEOTIDE SEQUENCE</scope>
    <source>
        <tissue evidence="2">Whole body</tissue>
    </source>
</reference>